<feature type="chain" id="PRO_5012158847" evidence="3">
    <location>
        <begin position="16"/>
        <end position="486"/>
    </location>
</feature>
<dbReference type="SMART" id="SM00034">
    <property type="entry name" value="CLECT"/>
    <property type="match status" value="2"/>
</dbReference>
<dbReference type="InterPro" id="IPR050976">
    <property type="entry name" value="Snaclec"/>
</dbReference>
<dbReference type="Proteomes" id="UP000095282">
    <property type="component" value="Unplaced"/>
</dbReference>
<feature type="signal peptide" evidence="3">
    <location>
        <begin position="1"/>
        <end position="15"/>
    </location>
</feature>
<keyword evidence="6" id="KW-1185">Reference proteome</keyword>
<dbReference type="InterPro" id="IPR016186">
    <property type="entry name" value="C-type_lectin-like/link_sf"/>
</dbReference>
<accession>A0A1I7UDN4</accession>
<feature type="domain" description="C-type lectin" evidence="5">
    <location>
        <begin position="28"/>
        <end position="139"/>
    </location>
</feature>
<dbReference type="PROSITE" id="PS01180">
    <property type="entry name" value="CUB"/>
    <property type="match status" value="1"/>
</dbReference>
<dbReference type="SMART" id="SM00042">
    <property type="entry name" value="CUB"/>
    <property type="match status" value="1"/>
</dbReference>
<protein>
    <submittedName>
        <fullName evidence="7">SCP domain-containing protein</fullName>
    </submittedName>
</protein>
<dbReference type="PANTHER" id="PTHR22991">
    <property type="entry name" value="PROTEIN CBG13490"/>
    <property type="match status" value="1"/>
</dbReference>
<dbReference type="InterPro" id="IPR000859">
    <property type="entry name" value="CUB_dom"/>
</dbReference>
<dbReference type="InterPro" id="IPR016187">
    <property type="entry name" value="CTDL_fold"/>
</dbReference>
<comment type="caution">
    <text evidence="2">Lacks conserved residue(s) required for the propagation of feature annotation.</text>
</comment>
<evidence type="ECO:0000313" key="6">
    <source>
        <dbReference type="Proteomes" id="UP000095282"/>
    </source>
</evidence>
<dbReference type="PANTHER" id="PTHR22991:SF43">
    <property type="entry name" value="C-TYPE LECTIN-RELATED"/>
    <property type="match status" value="1"/>
</dbReference>
<dbReference type="STRING" id="1561998.A0A1I7UDN4"/>
<dbReference type="WBParaSite" id="Csp11.Scaffold629.g8274.t2">
    <property type="protein sequence ID" value="Csp11.Scaffold629.g8274.t2"/>
    <property type="gene ID" value="Csp11.Scaffold629.g8274"/>
</dbReference>
<dbReference type="SUPFAM" id="SSF49854">
    <property type="entry name" value="Spermadhesin, CUB domain"/>
    <property type="match status" value="1"/>
</dbReference>
<sequence length="486" mass="52746">MLVLILLSLVASSVSDTLICTNGFTLVNSAKCLKLYSIPSRHRYAEDTCGSFGGTLVTIRNAIDNRAVSTFVGNTGLSYWIGVFCLSNDPSTCYLDDDQGTASAYSNFAGGFPNVDLGGCVYSAASGTLAGKWISGECEDVEMAFVCEIPPTRADPCAHNYNGYCYLPSHENATSASLPFTSAQAACHQNCAELVSIHSPRENAYIQNLYSTANVTSAFLIGALTTAPLTPYWIDQSRWDYGHVSPRSGSSGSCFQMSTGIDGTWYQVDCKASQYFLCKRPTGTVCNSTPPPPVIVTPAPTNPSGCNSTSLFDSGYITSPSYPSTLPAHYCVYYLSTLGAYRIGLYFTEFNAYQSYTSVNVYDSNGSRLATLTSSYSPPPTYYSTSNKMTISSYVSNSVGYRGWAAKIASGSRAFAVKASQAYRPVSRKAYGWAKQQSQKLTEYKSLKLWKKKSRSIILPNTEQCAQSSQRTIFCLAPARKTFVVF</sequence>
<organism evidence="6 7">
    <name type="scientific">Caenorhabditis tropicalis</name>
    <dbReference type="NCBI Taxonomy" id="1561998"/>
    <lineage>
        <taxon>Eukaryota</taxon>
        <taxon>Metazoa</taxon>
        <taxon>Ecdysozoa</taxon>
        <taxon>Nematoda</taxon>
        <taxon>Chromadorea</taxon>
        <taxon>Rhabditida</taxon>
        <taxon>Rhabditina</taxon>
        <taxon>Rhabditomorpha</taxon>
        <taxon>Rhabditoidea</taxon>
        <taxon>Rhabditidae</taxon>
        <taxon>Peloderinae</taxon>
        <taxon>Caenorhabditis</taxon>
    </lineage>
</organism>
<dbReference type="CDD" id="cd00037">
    <property type="entry name" value="CLECT"/>
    <property type="match status" value="2"/>
</dbReference>
<feature type="domain" description="C-type lectin" evidence="5">
    <location>
        <begin position="161"/>
        <end position="279"/>
    </location>
</feature>
<dbReference type="Pfam" id="PF00059">
    <property type="entry name" value="Lectin_C"/>
    <property type="match status" value="2"/>
</dbReference>
<dbReference type="CDD" id="cd00041">
    <property type="entry name" value="CUB"/>
    <property type="match status" value="1"/>
</dbReference>
<keyword evidence="3" id="KW-0732">Signal</keyword>
<dbReference type="PROSITE" id="PS50041">
    <property type="entry name" value="C_TYPE_LECTIN_2"/>
    <property type="match status" value="2"/>
</dbReference>
<evidence type="ECO:0000256" key="1">
    <source>
        <dbReference type="ARBA" id="ARBA00023157"/>
    </source>
</evidence>
<evidence type="ECO:0000256" key="2">
    <source>
        <dbReference type="PROSITE-ProRule" id="PRU00059"/>
    </source>
</evidence>
<dbReference type="Gene3D" id="2.60.120.290">
    <property type="entry name" value="Spermadhesin, CUB domain"/>
    <property type="match status" value="1"/>
</dbReference>
<dbReference type="Pfam" id="PF00431">
    <property type="entry name" value="CUB"/>
    <property type="match status" value="1"/>
</dbReference>
<name>A0A1I7UDN4_9PELO</name>
<evidence type="ECO:0000259" key="5">
    <source>
        <dbReference type="PROSITE" id="PS50041"/>
    </source>
</evidence>
<dbReference type="InterPro" id="IPR035914">
    <property type="entry name" value="Sperma_CUB_dom_sf"/>
</dbReference>
<evidence type="ECO:0000259" key="4">
    <source>
        <dbReference type="PROSITE" id="PS01180"/>
    </source>
</evidence>
<proteinExistence type="predicted"/>
<evidence type="ECO:0000313" key="7">
    <source>
        <dbReference type="WBParaSite" id="Csp11.Scaffold629.g8274.t2"/>
    </source>
</evidence>
<reference evidence="7" key="1">
    <citation type="submission" date="2016-11" db="UniProtKB">
        <authorList>
            <consortium name="WormBaseParasite"/>
        </authorList>
    </citation>
    <scope>IDENTIFICATION</scope>
</reference>
<keyword evidence="1" id="KW-1015">Disulfide bond</keyword>
<feature type="domain" description="CUB" evidence="4">
    <location>
        <begin position="306"/>
        <end position="411"/>
    </location>
</feature>
<dbReference type="AlphaFoldDB" id="A0A1I7UDN4"/>
<dbReference type="SUPFAM" id="SSF56436">
    <property type="entry name" value="C-type lectin-like"/>
    <property type="match status" value="2"/>
</dbReference>
<dbReference type="Gene3D" id="3.10.100.10">
    <property type="entry name" value="Mannose-Binding Protein A, subunit A"/>
    <property type="match status" value="2"/>
</dbReference>
<evidence type="ECO:0000256" key="3">
    <source>
        <dbReference type="SAM" id="SignalP"/>
    </source>
</evidence>
<dbReference type="InterPro" id="IPR001304">
    <property type="entry name" value="C-type_lectin-like"/>
</dbReference>